<evidence type="ECO:0000313" key="4">
    <source>
        <dbReference type="Proteomes" id="UP000199337"/>
    </source>
</evidence>
<dbReference type="PANTHER" id="PTHR36565:SF1">
    <property type="entry name" value="UPF0332 PROTEIN TM_1000"/>
    <property type="match status" value="1"/>
</dbReference>
<dbReference type="InterPro" id="IPR052226">
    <property type="entry name" value="UPF0332_toxin"/>
</dbReference>
<dbReference type="STRING" id="341036.SAMN05660649_03038"/>
<evidence type="ECO:0000313" key="3">
    <source>
        <dbReference type="EMBL" id="SFG89089.1"/>
    </source>
</evidence>
<organism evidence="3 4">
    <name type="scientific">Desulfotruncus arcticus DSM 17038</name>
    <dbReference type="NCBI Taxonomy" id="1121424"/>
    <lineage>
        <taxon>Bacteria</taxon>
        <taxon>Bacillati</taxon>
        <taxon>Bacillota</taxon>
        <taxon>Clostridia</taxon>
        <taxon>Eubacteriales</taxon>
        <taxon>Desulfallaceae</taxon>
        <taxon>Desulfotruncus</taxon>
    </lineage>
</organism>
<evidence type="ECO:0000259" key="2">
    <source>
        <dbReference type="Pfam" id="PF05168"/>
    </source>
</evidence>
<dbReference type="Gene3D" id="1.20.120.330">
    <property type="entry name" value="Nucleotidyltransferases domain 2"/>
    <property type="match status" value="1"/>
</dbReference>
<protein>
    <submittedName>
        <fullName evidence="3">Uncharacterized protein, contains HEPN domain, UPF0332 family</fullName>
    </submittedName>
</protein>
<reference evidence="4" key="1">
    <citation type="submission" date="2016-10" db="EMBL/GenBank/DDBJ databases">
        <authorList>
            <person name="Varghese N."/>
            <person name="Submissions S."/>
        </authorList>
    </citation>
    <scope>NUCLEOTIDE SEQUENCE [LARGE SCALE GENOMIC DNA]</scope>
    <source>
        <strain evidence="4">DSM 17038</strain>
    </source>
</reference>
<dbReference type="SUPFAM" id="SSF81593">
    <property type="entry name" value="Nucleotidyltransferase substrate binding subunit/domain"/>
    <property type="match status" value="1"/>
</dbReference>
<evidence type="ECO:0000256" key="1">
    <source>
        <dbReference type="ARBA" id="ARBA00038248"/>
    </source>
</evidence>
<dbReference type="EMBL" id="FOOX01000011">
    <property type="protein sequence ID" value="SFG89089.1"/>
    <property type="molecule type" value="Genomic_DNA"/>
</dbReference>
<comment type="similarity">
    <text evidence="1">Belongs to the UPF0332 family.</text>
</comment>
<dbReference type="InterPro" id="IPR007842">
    <property type="entry name" value="HEPN_dom"/>
</dbReference>
<feature type="domain" description="HEPN" evidence="2">
    <location>
        <begin position="12"/>
        <end position="122"/>
    </location>
</feature>
<sequence length="136" mass="15444">MDQLTSKDLALYRLKSAQDRLLVAQQLFDLGHYMDAASKSYYAIFQAARAVLATIELDSRKHSGVISLFNLHFVKTGILPKEFRKIIISAQDLRLASDYDDFYIVSRKDAEQSLQNARTFIAGIEQYLNSQYGSQA</sequence>
<name>A0A1I2VL04_9FIRM</name>
<accession>A0A1I2VL04</accession>
<dbReference type="Proteomes" id="UP000199337">
    <property type="component" value="Unassembled WGS sequence"/>
</dbReference>
<keyword evidence="4" id="KW-1185">Reference proteome</keyword>
<dbReference type="OrthoDB" id="1684393at2"/>
<dbReference type="AlphaFoldDB" id="A0A1I2VL04"/>
<dbReference type="Pfam" id="PF05168">
    <property type="entry name" value="HEPN"/>
    <property type="match status" value="1"/>
</dbReference>
<gene>
    <name evidence="3" type="ORF">SAMN05660649_03038</name>
</gene>
<dbReference type="PANTHER" id="PTHR36565">
    <property type="entry name" value="UPF0332 PROTEIN TM_1000"/>
    <property type="match status" value="1"/>
</dbReference>
<dbReference type="RefSeq" id="WP_092472223.1">
    <property type="nucleotide sequence ID" value="NZ_FOOX01000011.1"/>
</dbReference>
<proteinExistence type="inferred from homology"/>